<evidence type="ECO:0000313" key="3">
    <source>
        <dbReference type="EMBL" id="TVY12916.1"/>
    </source>
</evidence>
<evidence type="ECO:0000256" key="1">
    <source>
        <dbReference type="RuleBase" id="RU003694"/>
    </source>
</evidence>
<evidence type="ECO:0000259" key="2">
    <source>
        <dbReference type="PROSITE" id="PS52004"/>
    </source>
</evidence>
<dbReference type="Gene3D" id="3.40.47.10">
    <property type="match status" value="1"/>
</dbReference>
<dbReference type="InterPro" id="IPR020841">
    <property type="entry name" value="PKS_Beta-ketoAc_synthase_dom"/>
</dbReference>
<dbReference type="Pfam" id="PF00109">
    <property type="entry name" value="ketoacyl-synt"/>
    <property type="match status" value="1"/>
</dbReference>
<dbReference type="InterPro" id="IPR014031">
    <property type="entry name" value="Ketoacyl_synth_C"/>
</dbReference>
<dbReference type="CDD" id="cd00833">
    <property type="entry name" value="PKS"/>
    <property type="match status" value="1"/>
</dbReference>
<comment type="caution">
    <text evidence="3">The sequence shown here is derived from an EMBL/GenBank/DDBJ whole genome shotgun (WGS) entry which is preliminary data.</text>
</comment>
<keyword evidence="1" id="KW-0808">Transferase</keyword>
<name>A0A8T9B0K2_9HELO</name>
<dbReference type="GO" id="GO:0044550">
    <property type="term" value="P:secondary metabolite biosynthetic process"/>
    <property type="evidence" value="ECO:0007669"/>
    <property type="project" value="TreeGrafter"/>
</dbReference>
<evidence type="ECO:0000313" key="4">
    <source>
        <dbReference type="Proteomes" id="UP000469559"/>
    </source>
</evidence>
<sequence>MNDHEIIVYKDLEMPHTYQSTGNASALLANRISWFYNLHGPSISMNTACSGSLVALHLACQSLRTGETQMGLVCGSSLIFAPETTVGLSNLNLLSPHGKCYSFDERANGYSRGEGIASLVIKPLSSAIRDGDNIRALIRGTGVNSDGRTPGIIKPSSDAQIALIRDTYKRFGLDPSLTRYFEAHATGTQVGDPLEAKTIATVFDHEQRGDSPLFVGALKTNIGHLEGASGIAGVIKTILVLENSLIPPNIWLDKVNPAIKEEWDLTFPRRVVPFPTEEIRRASVNSFGFGGTNAHIILDDAETFPNYQDFQGDWPLQPQNTSHQNNGLNPALKLLTWSAADENGVTRLREAHNTHFINSSYGETRDLEEEYLEKLAYTLILCVCAAPIFHGEPFPSAARPRTF</sequence>
<accession>A0A8T9B0K2</accession>
<feature type="domain" description="Ketosynthase family 3 (KS3)" evidence="2">
    <location>
        <begin position="1"/>
        <end position="300"/>
    </location>
</feature>
<dbReference type="InterPro" id="IPR016039">
    <property type="entry name" value="Thiolase-like"/>
</dbReference>
<dbReference type="OrthoDB" id="329835at2759"/>
<comment type="similarity">
    <text evidence="1">Belongs to the thiolase-like superfamily. Beta-ketoacyl-ACP synthases family.</text>
</comment>
<dbReference type="InterPro" id="IPR050091">
    <property type="entry name" value="PKS_NRPS_Biosynth_Enz"/>
</dbReference>
<proteinExistence type="inferred from homology"/>
<dbReference type="PROSITE" id="PS52004">
    <property type="entry name" value="KS3_2"/>
    <property type="match status" value="1"/>
</dbReference>
<dbReference type="SUPFAM" id="SSF53901">
    <property type="entry name" value="Thiolase-like"/>
    <property type="match status" value="2"/>
</dbReference>
<reference evidence="3 4" key="1">
    <citation type="submission" date="2018-05" db="EMBL/GenBank/DDBJ databases">
        <title>Whole genome sequencing for identification of molecular markers to develop diagnostic detection tools for the regulated plant pathogen Lachnellula willkommii.</title>
        <authorList>
            <person name="Giroux E."/>
            <person name="Bilodeau G."/>
        </authorList>
    </citation>
    <scope>NUCLEOTIDE SEQUENCE [LARGE SCALE GENOMIC DNA]</scope>
    <source>
        <strain evidence="3 4">CBS 203.66</strain>
    </source>
</reference>
<organism evidence="3 4">
    <name type="scientific">Lachnellula arida</name>
    <dbReference type="NCBI Taxonomy" id="1316785"/>
    <lineage>
        <taxon>Eukaryota</taxon>
        <taxon>Fungi</taxon>
        <taxon>Dikarya</taxon>
        <taxon>Ascomycota</taxon>
        <taxon>Pezizomycotina</taxon>
        <taxon>Leotiomycetes</taxon>
        <taxon>Helotiales</taxon>
        <taxon>Lachnaceae</taxon>
        <taxon>Lachnellula</taxon>
    </lineage>
</organism>
<dbReference type="EMBL" id="QGMF01001212">
    <property type="protein sequence ID" value="TVY12916.1"/>
    <property type="molecule type" value="Genomic_DNA"/>
</dbReference>
<dbReference type="InterPro" id="IPR014030">
    <property type="entry name" value="Ketoacyl_synth_N"/>
</dbReference>
<dbReference type="PANTHER" id="PTHR43775:SF29">
    <property type="entry name" value="ASPERFURANONE POLYKETIDE SYNTHASE AFOG-RELATED"/>
    <property type="match status" value="1"/>
</dbReference>
<dbReference type="GO" id="GO:0004312">
    <property type="term" value="F:fatty acid synthase activity"/>
    <property type="evidence" value="ECO:0007669"/>
    <property type="project" value="TreeGrafter"/>
</dbReference>
<keyword evidence="4" id="KW-1185">Reference proteome</keyword>
<dbReference type="PANTHER" id="PTHR43775">
    <property type="entry name" value="FATTY ACID SYNTHASE"/>
    <property type="match status" value="1"/>
</dbReference>
<dbReference type="Proteomes" id="UP000469559">
    <property type="component" value="Unassembled WGS sequence"/>
</dbReference>
<dbReference type="InterPro" id="IPR032821">
    <property type="entry name" value="PKS_assoc"/>
</dbReference>
<dbReference type="AlphaFoldDB" id="A0A8T9B0K2"/>
<protein>
    <submittedName>
        <fullName evidence="3">Ochratoxin highly reducing polyketide synthase ota1</fullName>
    </submittedName>
</protein>
<dbReference type="Pfam" id="PF02801">
    <property type="entry name" value="Ketoacyl-synt_C"/>
    <property type="match status" value="1"/>
</dbReference>
<gene>
    <name evidence="3" type="primary">ota1</name>
    <name evidence="3" type="ORF">LARI1_G009524</name>
</gene>
<dbReference type="SMART" id="SM00825">
    <property type="entry name" value="PKS_KS"/>
    <property type="match status" value="1"/>
</dbReference>
<dbReference type="Pfam" id="PF16197">
    <property type="entry name" value="KAsynt_C_assoc"/>
    <property type="match status" value="1"/>
</dbReference>
<dbReference type="GO" id="GO:0006633">
    <property type="term" value="P:fatty acid biosynthetic process"/>
    <property type="evidence" value="ECO:0007669"/>
    <property type="project" value="TreeGrafter"/>
</dbReference>